<accession>A0A7J7MYT2</accession>
<evidence type="ECO:0000256" key="1">
    <source>
        <dbReference type="SAM" id="Coils"/>
    </source>
</evidence>
<reference evidence="4 5" key="1">
    <citation type="journal article" date="2020" name="IScience">
        <title>Genome Sequencing of the Endangered Kingdonia uniflora (Circaeasteraceae, Ranunculales) Reveals Potential Mechanisms of Evolutionary Specialization.</title>
        <authorList>
            <person name="Sun Y."/>
            <person name="Deng T."/>
            <person name="Zhang A."/>
            <person name="Moore M.J."/>
            <person name="Landis J.B."/>
            <person name="Lin N."/>
            <person name="Zhang H."/>
            <person name="Zhang X."/>
            <person name="Huang J."/>
            <person name="Zhang X."/>
            <person name="Sun H."/>
            <person name="Wang H."/>
        </authorList>
    </citation>
    <scope>NUCLEOTIDE SEQUENCE [LARGE SCALE GENOMIC DNA]</scope>
    <source>
        <strain evidence="4">TB1705</strain>
        <tissue evidence="4">Leaf</tissue>
    </source>
</reference>
<name>A0A7J7MYT2_9MAGN</name>
<dbReference type="PANTHER" id="PTHR46033">
    <property type="entry name" value="PROTEIN MAIN-LIKE 2"/>
    <property type="match status" value="1"/>
</dbReference>
<feature type="compositionally biased region" description="Basic and acidic residues" evidence="2">
    <location>
        <begin position="70"/>
        <end position="86"/>
    </location>
</feature>
<keyword evidence="5" id="KW-1185">Reference proteome</keyword>
<dbReference type="AlphaFoldDB" id="A0A7J7MYT2"/>
<feature type="domain" description="Aminotransferase-like plant mobile" evidence="3">
    <location>
        <begin position="158"/>
        <end position="307"/>
    </location>
</feature>
<feature type="compositionally biased region" description="Basic and acidic residues" evidence="2">
    <location>
        <begin position="26"/>
        <end position="35"/>
    </location>
</feature>
<protein>
    <recommendedName>
        <fullName evidence="3">Aminotransferase-like plant mobile domain-containing protein</fullName>
    </recommendedName>
</protein>
<dbReference type="PANTHER" id="PTHR46033:SF8">
    <property type="entry name" value="PROTEIN MAINTENANCE OF MERISTEMS-LIKE"/>
    <property type="match status" value="1"/>
</dbReference>
<dbReference type="GO" id="GO:0010073">
    <property type="term" value="P:meristem maintenance"/>
    <property type="evidence" value="ECO:0007669"/>
    <property type="project" value="InterPro"/>
</dbReference>
<feature type="coiled-coil region" evidence="1">
    <location>
        <begin position="479"/>
        <end position="513"/>
    </location>
</feature>
<keyword evidence="1" id="KW-0175">Coiled coil</keyword>
<dbReference type="InterPro" id="IPR019557">
    <property type="entry name" value="AminoTfrase-like_pln_mobile"/>
</dbReference>
<proteinExistence type="predicted"/>
<comment type="caution">
    <text evidence="4">The sequence shown here is derived from an EMBL/GenBank/DDBJ whole genome shotgun (WGS) entry which is preliminary data.</text>
</comment>
<evidence type="ECO:0000256" key="2">
    <source>
        <dbReference type="SAM" id="MobiDB-lite"/>
    </source>
</evidence>
<sequence>MPPKGRGKLPTTRGRKIVPTASVRKRLNEERDDPSHPNYNNPPRVPAKRRKTRSTRVPLRDSSISGSLPQDKDLPSTEVLPERNSEQEAGENCPRDPSLLTSFATHHAKALVLGQTINYRIIEHSTINYRIILFLCDNDTWVSILLTGPRIGAISYKYYNFTLITAFTERWHPETNSFHFKWGEMTITLEDVSRLIGLRVDGDLTVVKGAWGSLAVKEMWRKCMYLPDSVYPDLKVGGQGISLSLKKMEDLFAGKVGTNVHDSASASSIRLSSHMVGKAYMLYVLGSFLFPTKKGTDVSVKYLSFFQDQHLPGIPTRNESGAPEFCTRWCWSKTTSAQTGSVALTIFREALNSYKVEDVIFDPYVEKREDKHMFEEVASFTVSFTKLCPDAVNLAEDDDCNDGRVLGDRCGVSQRENDEVPQNQNEGGGGPTETTECAFFMEATRRMQADIEAKNLANSICEKKLSVKTLECETNKKLLKDLTLECESTKKILEDQRLECESNKKLVEDLRMQLAAKMNETETLGKYNDKLMEEVYVHQIEVPLPLNIVLHPEENVGEAEMWKQKYEELHTKFEEAQRRLSEIDRNGVWCLTLKSAIEGGDFEDPEDPTYEKLGRQFMKLLIIAQEGPKGEYEDDIILSGREEYQEMIDSRMKKIDHKTNLRQSLFQPFNWFQLDIRDVERDGNTAFRVAASYAYQSQMKFSNVKVSLCTLMTKKSSYWKGIYSQMLDVAYNDLGERRYETLLRAICWQHITRRWPSSSAIRRP</sequence>
<feature type="region of interest" description="Disordered" evidence="2">
    <location>
        <begin position="412"/>
        <end position="433"/>
    </location>
</feature>
<evidence type="ECO:0000259" key="3">
    <source>
        <dbReference type="Pfam" id="PF10536"/>
    </source>
</evidence>
<feature type="region of interest" description="Disordered" evidence="2">
    <location>
        <begin position="1"/>
        <end position="98"/>
    </location>
</feature>
<evidence type="ECO:0000313" key="4">
    <source>
        <dbReference type="EMBL" id="KAF6160007.1"/>
    </source>
</evidence>
<dbReference type="EMBL" id="JACGCM010001183">
    <property type="protein sequence ID" value="KAF6160007.1"/>
    <property type="molecule type" value="Genomic_DNA"/>
</dbReference>
<dbReference type="Proteomes" id="UP000541444">
    <property type="component" value="Unassembled WGS sequence"/>
</dbReference>
<gene>
    <name evidence="4" type="ORF">GIB67_033091</name>
</gene>
<dbReference type="InterPro" id="IPR044824">
    <property type="entry name" value="MAIN-like"/>
</dbReference>
<evidence type="ECO:0000313" key="5">
    <source>
        <dbReference type="Proteomes" id="UP000541444"/>
    </source>
</evidence>
<organism evidence="4 5">
    <name type="scientific">Kingdonia uniflora</name>
    <dbReference type="NCBI Taxonomy" id="39325"/>
    <lineage>
        <taxon>Eukaryota</taxon>
        <taxon>Viridiplantae</taxon>
        <taxon>Streptophyta</taxon>
        <taxon>Embryophyta</taxon>
        <taxon>Tracheophyta</taxon>
        <taxon>Spermatophyta</taxon>
        <taxon>Magnoliopsida</taxon>
        <taxon>Ranunculales</taxon>
        <taxon>Circaeasteraceae</taxon>
        <taxon>Kingdonia</taxon>
    </lineage>
</organism>
<dbReference type="Pfam" id="PF10536">
    <property type="entry name" value="PMD"/>
    <property type="match status" value="1"/>
</dbReference>
<feature type="coiled-coil region" evidence="1">
    <location>
        <begin position="559"/>
        <end position="586"/>
    </location>
</feature>